<feature type="non-terminal residue" evidence="1">
    <location>
        <position position="1"/>
    </location>
</feature>
<dbReference type="EMBL" id="JASCZI010061141">
    <property type="protein sequence ID" value="MED6137779.1"/>
    <property type="molecule type" value="Genomic_DNA"/>
</dbReference>
<name>A0ABU6SNV6_9FABA</name>
<evidence type="ECO:0000313" key="1">
    <source>
        <dbReference type="EMBL" id="MED6137779.1"/>
    </source>
</evidence>
<proteinExistence type="predicted"/>
<organism evidence="1 2">
    <name type="scientific">Stylosanthes scabra</name>
    <dbReference type="NCBI Taxonomy" id="79078"/>
    <lineage>
        <taxon>Eukaryota</taxon>
        <taxon>Viridiplantae</taxon>
        <taxon>Streptophyta</taxon>
        <taxon>Embryophyta</taxon>
        <taxon>Tracheophyta</taxon>
        <taxon>Spermatophyta</taxon>
        <taxon>Magnoliopsida</taxon>
        <taxon>eudicotyledons</taxon>
        <taxon>Gunneridae</taxon>
        <taxon>Pentapetalae</taxon>
        <taxon>rosids</taxon>
        <taxon>fabids</taxon>
        <taxon>Fabales</taxon>
        <taxon>Fabaceae</taxon>
        <taxon>Papilionoideae</taxon>
        <taxon>50 kb inversion clade</taxon>
        <taxon>dalbergioids sensu lato</taxon>
        <taxon>Dalbergieae</taxon>
        <taxon>Pterocarpus clade</taxon>
        <taxon>Stylosanthes</taxon>
    </lineage>
</organism>
<accession>A0ABU6SNV6</accession>
<evidence type="ECO:0000313" key="2">
    <source>
        <dbReference type="Proteomes" id="UP001341840"/>
    </source>
</evidence>
<keyword evidence="2" id="KW-1185">Reference proteome</keyword>
<reference evidence="1 2" key="1">
    <citation type="journal article" date="2023" name="Plants (Basel)">
        <title>Bridging the Gap: Combining Genomics and Transcriptomics Approaches to Understand Stylosanthes scabra, an Orphan Legume from the Brazilian Caatinga.</title>
        <authorList>
            <person name="Ferreira-Neto J.R.C."/>
            <person name="da Silva M.D."/>
            <person name="Binneck E."/>
            <person name="de Melo N.F."/>
            <person name="da Silva R.H."/>
            <person name="de Melo A.L.T.M."/>
            <person name="Pandolfi V."/>
            <person name="Bustamante F.O."/>
            <person name="Brasileiro-Vidal A.C."/>
            <person name="Benko-Iseppon A.M."/>
        </authorList>
    </citation>
    <scope>NUCLEOTIDE SEQUENCE [LARGE SCALE GENOMIC DNA]</scope>
    <source>
        <tissue evidence="1">Leaves</tissue>
    </source>
</reference>
<gene>
    <name evidence="1" type="ORF">PIB30_068183</name>
</gene>
<protein>
    <submittedName>
        <fullName evidence="1">Uncharacterized protein</fullName>
    </submittedName>
</protein>
<comment type="caution">
    <text evidence="1">The sequence shown here is derived from an EMBL/GenBank/DDBJ whole genome shotgun (WGS) entry which is preliminary data.</text>
</comment>
<dbReference type="Proteomes" id="UP001341840">
    <property type="component" value="Unassembled WGS sequence"/>
</dbReference>
<sequence length="54" mass="5826">RGSLPVKADMKGKSRQSASLVLELEVIQLDESVGELVLSKLETCPASREEVLDA</sequence>